<dbReference type="SUPFAM" id="SSF55120">
    <property type="entry name" value="Pseudouridine synthase"/>
    <property type="match status" value="1"/>
</dbReference>
<sequence>MHQVRGLVQRASAATLRLLEKRVAPHDVGACFIGAVFVDGSGEASPVQLLHPVALQRLLAELPKHEALHRMQEAKKVVLASGHSTVPLATLYGNSSHVLCVKDTTQRTVAELRSRQSRLLAKAEGRLMAHDLRLVEAFTHRLLSGEETRRQDEKGVFLPDEVAMYRGIVEELVRLNPQAAVALAMNTKLPSLGSGASAALAALVNLDVPSATLSFLENFACKDEASAASETSATQIAVRLRNKLWELREVSADDPTRVAVRDALATACRFNVDPGVVFPTDAAAIQRWSSQFLREEMWPVERGRVLADIVRGKRLMPRRVSLDCLSNWCLTDLERTWVSTLLQDGDDADGTRCSDTAVYRSALACVLKDPKRCLVDSRLLRQYALLLKRGEVEPAHSSFPHFLEECGECHGDGERPEELTFLMPLPSSSTSASSLGPQTLMDALLALAPHCSYWRTLLRAEEAVVEAFLAPQGNVQVKVKLPRVHECVEAAMQAARISEPPSALAPSCLPVIFEDEDIVVLNKPPHLATSRHALSCTQLGDATATDVVSLMLASTRYGDTVRGVFRQGQVHRLDTETSGCLVIAKNDCAAASLRHQMGTSAAYSQSSKVYIALCAVMEPDLRRIPLRGVLRDPLDAKICTKYRVVRFFRRSRVALLECRIQQGKKHQIRRHLAAAGLPILQDVEHGGAACSTPLINRVALHAAALTLVHPRTAEVVTFLAPMTRDFTETVRQLE</sequence>
<dbReference type="PROSITE" id="PS01129">
    <property type="entry name" value="PSI_RLU"/>
    <property type="match status" value="1"/>
</dbReference>
<evidence type="ECO:0000313" key="3">
    <source>
        <dbReference type="Proteomes" id="UP000031737"/>
    </source>
</evidence>
<dbReference type="OrthoDB" id="418349at2759"/>
<dbReference type="Pfam" id="PF00849">
    <property type="entry name" value="PseudoU_synth_2"/>
    <property type="match status" value="1"/>
</dbReference>
<dbReference type="CDD" id="cd02869">
    <property type="entry name" value="PseudoU_synth_RluA_like"/>
    <property type="match status" value="1"/>
</dbReference>
<reference evidence="2 3" key="1">
    <citation type="submission" date="2013-07" db="EMBL/GenBank/DDBJ databases">
        <authorList>
            <person name="Stoco P.H."/>
            <person name="Wagner G."/>
            <person name="Gerber A."/>
            <person name="Zaha A."/>
            <person name="Thompson C."/>
            <person name="Bartholomeu D.C."/>
            <person name="Luckemeyer D.D."/>
            <person name="Bahia D."/>
            <person name="Loreto E."/>
            <person name="Prestes E.B."/>
            <person name="Lima F.M."/>
            <person name="Rodrigues-Luiz G."/>
            <person name="Vallejo G.A."/>
            <person name="Filho J.F."/>
            <person name="Monteiro K.M."/>
            <person name="Tyler K.M."/>
            <person name="de Almeida L.G."/>
            <person name="Ortiz M.F."/>
            <person name="Siervo M.A."/>
            <person name="de Moraes M.H."/>
            <person name="Cunha O.L."/>
            <person name="Mendonca-Neto R."/>
            <person name="Silva R."/>
            <person name="Teixeira S.M."/>
            <person name="Murta S.M."/>
            <person name="Sincero T.C."/>
            <person name="Mendes T.A."/>
            <person name="Urmenyi T.P."/>
            <person name="Silva V.G."/>
            <person name="da Rocha W.D."/>
            <person name="Andersson B."/>
            <person name="Romanha A.J."/>
            <person name="Steindel M."/>
            <person name="de Vasconcelos A.T."/>
            <person name="Grisard E.C."/>
        </authorList>
    </citation>
    <scope>NUCLEOTIDE SEQUENCE [LARGE SCALE GENOMIC DNA]</scope>
    <source>
        <strain evidence="2 3">SC58</strain>
    </source>
</reference>
<keyword evidence="3" id="KW-1185">Reference proteome</keyword>
<proteinExistence type="predicted"/>
<dbReference type="InterPro" id="IPR006224">
    <property type="entry name" value="PsdUridine_synth_RluA-like_CS"/>
</dbReference>
<protein>
    <recommendedName>
        <fullName evidence="1">Pseudouridine synthase RsuA/RluA-like domain-containing protein</fullName>
    </recommendedName>
</protein>
<dbReference type="PANTHER" id="PTHR21600">
    <property type="entry name" value="MITOCHONDRIAL RNA PSEUDOURIDINE SYNTHASE"/>
    <property type="match status" value="1"/>
</dbReference>
<dbReference type="Gene3D" id="3.30.2350.10">
    <property type="entry name" value="Pseudouridine synthase"/>
    <property type="match status" value="1"/>
</dbReference>
<accession>A0A061IXZ3</accession>
<dbReference type="EMBL" id="AUPL01005373">
    <property type="protein sequence ID" value="ESL06945.1"/>
    <property type="molecule type" value="Genomic_DNA"/>
</dbReference>
<organism evidence="2 3">
    <name type="scientific">Trypanosoma rangeli SC58</name>
    <dbReference type="NCBI Taxonomy" id="429131"/>
    <lineage>
        <taxon>Eukaryota</taxon>
        <taxon>Discoba</taxon>
        <taxon>Euglenozoa</taxon>
        <taxon>Kinetoplastea</taxon>
        <taxon>Metakinetoplastina</taxon>
        <taxon>Trypanosomatida</taxon>
        <taxon>Trypanosomatidae</taxon>
        <taxon>Trypanosoma</taxon>
        <taxon>Herpetosoma</taxon>
    </lineage>
</organism>
<evidence type="ECO:0000313" key="2">
    <source>
        <dbReference type="EMBL" id="ESL06945.1"/>
    </source>
</evidence>
<name>A0A061IXZ3_TRYRA</name>
<dbReference type="GO" id="GO:0003723">
    <property type="term" value="F:RNA binding"/>
    <property type="evidence" value="ECO:0007669"/>
    <property type="project" value="InterPro"/>
</dbReference>
<comment type="caution">
    <text evidence="2">The sequence shown here is derived from an EMBL/GenBank/DDBJ whole genome shotgun (WGS) entry which is preliminary data.</text>
</comment>
<dbReference type="InterPro" id="IPR050188">
    <property type="entry name" value="RluA_PseudoU_synthase"/>
</dbReference>
<dbReference type="AlphaFoldDB" id="A0A061IXZ3"/>
<dbReference type="Proteomes" id="UP000031737">
    <property type="component" value="Unassembled WGS sequence"/>
</dbReference>
<dbReference type="InterPro" id="IPR006145">
    <property type="entry name" value="PsdUridine_synth_RsuA/RluA"/>
</dbReference>
<dbReference type="VEuPathDB" id="TriTrypDB:TRSC58_05373"/>
<feature type="domain" description="Pseudouridine synthase RsuA/RluA-like" evidence="1">
    <location>
        <begin position="517"/>
        <end position="674"/>
    </location>
</feature>
<evidence type="ECO:0000259" key="1">
    <source>
        <dbReference type="Pfam" id="PF00849"/>
    </source>
</evidence>
<dbReference type="PANTHER" id="PTHR21600:SF90">
    <property type="entry name" value="PSEUDOURIDINE SYNTHASE RSUA_RLUA-LIKE DOMAIN-CONTAINING PROTEIN"/>
    <property type="match status" value="1"/>
</dbReference>
<gene>
    <name evidence="2" type="ORF">TRSC58_05373</name>
</gene>
<dbReference type="GO" id="GO:0000455">
    <property type="term" value="P:enzyme-directed rRNA pseudouridine synthesis"/>
    <property type="evidence" value="ECO:0007669"/>
    <property type="project" value="TreeGrafter"/>
</dbReference>
<dbReference type="InterPro" id="IPR020103">
    <property type="entry name" value="PsdUridine_synth_cat_dom_sf"/>
</dbReference>
<dbReference type="GO" id="GO:0009982">
    <property type="term" value="F:pseudouridine synthase activity"/>
    <property type="evidence" value="ECO:0007669"/>
    <property type="project" value="InterPro"/>
</dbReference>